<accession>A0ACB9PRM5</accession>
<dbReference type="Proteomes" id="UP000828941">
    <property type="component" value="Chromosome 3"/>
</dbReference>
<reference evidence="1 2" key="1">
    <citation type="journal article" date="2022" name="DNA Res.">
        <title>Chromosomal-level genome assembly of the orchid tree Bauhinia variegata (Leguminosae; Cercidoideae) supports the allotetraploid origin hypothesis of Bauhinia.</title>
        <authorList>
            <person name="Zhong Y."/>
            <person name="Chen Y."/>
            <person name="Zheng D."/>
            <person name="Pang J."/>
            <person name="Liu Y."/>
            <person name="Luo S."/>
            <person name="Meng S."/>
            <person name="Qian L."/>
            <person name="Wei D."/>
            <person name="Dai S."/>
            <person name="Zhou R."/>
        </authorList>
    </citation>
    <scope>NUCLEOTIDE SEQUENCE [LARGE SCALE GENOMIC DNA]</scope>
    <source>
        <strain evidence="1">BV-YZ2020</strain>
    </source>
</reference>
<gene>
    <name evidence="1" type="ORF">L6164_005548</name>
</gene>
<evidence type="ECO:0000313" key="2">
    <source>
        <dbReference type="Proteomes" id="UP000828941"/>
    </source>
</evidence>
<comment type="caution">
    <text evidence="1">The sequence shown here is derived from an EMBL/GenBank/DDBJ whole genome shotgun (WGS) entry which is preliminary data.</text>
</comment>
<keyword evidence="2" id="KW-1185">Reference proteome</keyword>
<name>A0ACB9PRM5_BAUVA</name>
<protein>
    <submittedName>
        <fullName evidence="1">Uncharacterized protein</fullName>
    </submittedName>
</protein>
<organism evidence="1 2">
    <name type="scientific">Bauhinia variegata</name>
    <name type="common">Purple orchid tree</name>
    <name type="synonym">Phanera variegata</name>
    <dbReference type="NCBI Taxonomy" id="167791"/>
    <lineage>
        <taxon>Eukaryota</taxon>
        <taxon>Viridiplantae</taxon>
        <taxon>Streptophyta</taxon>
        <taxon>Embryophyta</taxon>
        <taxon>Tracheophyta</taxon>
        <taxon>Spermatophyta</taxon>
        <taxon>Magnoliopsida</taxon>
        <taxon>eudicotyledons</taxon>
        <taxon>Gunneridae</taxon>
        <taxon>Pentapetalae</taxon>
        <taxon>rosids</taxon>
        <taxon>fabids</taxon>
        <taxon>Fabales</taxon>
        <taxon>Fabaceae</taxon>
        <taxon>Cercidoideae</taxon>
        <taxon>Cercideae</taxon>
        <taxon>Bauhiniinae</taxon>
        <taxon>Bauhinia</taxon>
    </lineage>
</organism>
<evidence type="ECO:0000313" key="1">
    <source>
        <dbReference type="EMBL" id="KAI4351168.1"/>
    </source>
</evidence>
<proteinExistence type="predicted"/>
<sequence>MLEKIGLPPKPSLRGNNWVVDGSNCQGCASQFTFLNRKHHCRRCGGLFCNSCTQERMVLRGQGDSPVRICEPCKKLEEAARFEMRQGRRAGRGSLKSTPRHEDDVLNEVLRHNESLTGNQRQVSIASSSSSKGVTNHDDGDIQDGKPNDLRIDLGSTSPDELRQQSLEEKKKYKILKADGKSEEALRAFKRGKELERQADALEIQLRKNRKKSLLSGNSSDMQNKDLSVDRKTKSLPRTGKGKDDFTAELRELGWSDMDLPDVEKKSANLSLEGELSSIIGEVSPTTGEVKGSRTDRTQVVALKKKALMLKREGKLAEAKEELKRAKILEKQLEEQELLAEAEGSDDELSALIRDMDSDKEEFPNLDDTGHGFDFDNLLRISEDIADGNFEVTDDDMVDPEIACALQSLGWNEDSNHPENTMSESQPLDRDALLSDIQSLKREALNKKRAGNAAEAMAFLKKAKLLERDLNSSESHESNTMIQKSTASRMGLNSQISGNLSDSIQLDERNSNTINNAASAVAPKSRLVIQRELLNLKKKALSLRREGKLTEAEEELRKGAALEQQLEEMDKVSNVKAPRTNAGGNVPNSANSPPDILKDLSLEQGGDDITDQDMSDPTYLSLLRDLGWNDNDNEVSNSSTKPSKKSGNGNDSVVINEASQSQHSTDFLVGAPRRSKFEIQRELLGLKRKALALRREGKIEDAEELLKKAKELEANMAEVEAPKKEARIEENRMKDKFLSPPVESAVEERSDEVVTEEDMHDPVLNSLLLNLGWKEEDSVTVKEKLVDEATGHSSHSVDKSVLGSSSGIPSTVSRSKGEIQRELLVLKRKALALRRKGETKEADEILMMAKKLEAQMEDPGTLNKDIEKNASNDEKSTISDFHEKQRNHGVAAEADRGSTLSEVGTSENTDKLSAGLERINNRTNIPLLSKSDHVIPRTSQLTVSVELSAPDENLSKAGPPIPLDSFTTLNQDDGHINNVTTQKRVELKDADEKPSIREPNTVPGSASQHHNSIQQEILAHKRKAVTLKREGKLAEAREELWQAKLLEKSLEDGNLQPHNVTANNISSDTTHVQKTQDSSPPIAAKSLSSRDRLKLQQESLGHKRQALKLRREGRMEEAEAEFEQAKALEKQLEELTAQDSNKASVSMSDTVDDVGVEDFLDPQLLSALKAAGIGDVSVVSKGPDMQEPAKPNVAKIENSNQERIQLEERIKAEKLKALHLKRSGKQAEALDALRRAKMYEKKLSSISSG</sequence>
<dbReference type="EMBL" id="CM039428">
    <property type="protein sequence ID" value="KAI4351168.1"/>
    <property type="molecule type" value="Genomic_DNA"/>
</dbReference>